<name>A0ACC0JAE8_CHOFU</name>
<reference evidence="1 2" key="1">
    <citation type="journal article" date="2022" name="Genome Biol. Evol.">
        <title>The Spruce Budworm Genome: Reconstructing the Evolutionary History of Antifreeze Proteins.</title>
        <authorList>
            <person name="Beliveau C."/>
            <person name="Gagne P."/>
            <person name="Picq S."/>
            <person name="Vernygora O."/>
            <person name="Keeling C.I."/>
            <person name="Pinkney K."/>
            <person name="Doucet D."/>
            <person name="Wen F."/>
            <person name="Johnston J.S."/>
            <person name="Maaroufi H."/>
            <person name="Boyle B."/>
            <person name="Laroche J."/>
            <person name="Dewar K."/>
            <person name="Juretic N."/>
            <person name="Blackburn G."/>
            <person name="Nisole A."/>
            <person name="Brunet B."/>
            <person name="Brandao M."/>
            <person name="Lumley L."/>
            <person name="Duan J."/>
            <person name="Quan G."/>
            <person name="Lucarotti C.J."/>
            <person name="Roe A.D."/>
            <person name="Sperling F.A.H."/>
            <person name="Levesque R.C."/>
            <person name="Cusson M."/>
        </authorList>
    </citation>
    <scope>NUCLEOTIDE SEQUENCE [LARGE SCALE GENOMIC DNA]</scope>
    <source>
        <strain evidence="1">Glfc:IPQL:Cfum</strain>
    </source>
</reference>
<organism evidence="1 2">
    <name type="scientific">Choristoneura fumiferana</name>
    <name type="common">Spruce budworm moth</name>
    <name type="synonym">Archips fumiferana</name>
    <dbReference type="NCBI Taxonomy" id="7141"/>
    <lineage>
        <taxon>Eukaryota</taxon>
        <taxon>Metazoa</taxon>
        <taxon>Ecdysozoa</taxon>
        <taxon>Arthropoda</taxon>
        <taxon>Hexapoda</taxon>
        <taxon>Insecta</taxon>
        <taxon>Pterygota</taxon>
        <taxon>Neoptera</taxon>
        <taxon>Endopterygota</taxon>
        <taxon>Lepidoptera</taxon>
        <taxon>Glossata</taxon>
        <taxon>Ditrysia</taxon>
        <taxon>Tortricoidea</taxon>
        <taxon>Tortricidae</taxon>
        <taxon>Tortricinae</taxon>
        <taxon>Choristoneura</taxon>
    </lineage>
</organism>
<sequence>MWTIYPDFEFVPSKTGTRLIQCEGYRYHKRKYSGSMKTMWRCVHHHKGCKAVLYTVEDTICTALAVCFFVRDSVHYKEYGNLIYGPLSVSALTKVVLNAFLTVLGLIPFHFEKSTKGTRVLVVDGFRFNTLQGTNNGLMAKIRWRCSRNREGCRYVGSKKLKVPVHRWLQVPPPQERDLRSDTHKQITVAMLQIQGWVQSDSIHCVRRNCSASFVTSQRGNTLISLGGFTFYHKKRESTIGPQNVKKRWIRLNGYLYSYHIRREMAGFVKTRWYCTTHHSRGCRASLYTIEDQIVSCKTEHNHESVAMPSRDLNTYSQPYFFSTTSKGSRFLIIDGYKYHLHKSGTGTVTPTSKLRWRCSKFRTGCKAIAHTVLDEIIT</sequence>
<accession>A0ACC0JAE8</accession>
<comment type="caution">
    <text evidence="1">The sequence shown here is derived from an EMBL/GenBank/DDBJ whole genome shotgun (WGS) entry which is preliminary data.</text>
</comment>
<feature type="non-terminal residue" evidence="1">
    <location>
        <position position="379"/>
    </location>
</feature>
<dbReference type="Proteomes" id="UP001064048">
    <property type="component" value="Chromosome 13"/>
</dbReference>
<gene>
    <name evidence="1" type="ORF">MSG28_008205</name>
</gene>
<proteinExistence type="predicted"/>
<dbReference type="EMBL" id="CM046113">
    <property type="protein sequence ID" value="KAI8421102.1"/>
    <property type="molecule type" value="Genomic_DNA"/>
</dbReference>
<protein>
    <submittedName>
        <fullName evidence="1">Uncharacterized protein</fullName>
    </submittedName>
</protein>
<keyword evidence="2" id="KW-1185">Reference proteome</keyword>
<evidence type="ECO:0000313" key="2">
    <source>
        <dbReference type="Proteomes" id="UP001064048"/>
    </source>
</evidence>
<evidence type="ECO:0000313" key="1">
    <source>
        <dbReference type="EMBL" id="KAI8421102.1"/>
    </source>
</evidence>